<dbReference type="GO" id="GO:0008270">
    <property type="term" value="F:zinc ion binding"/>
    <property type="evidence" value="ECO:0007669"/>
    <property type="project" value="UniProtKB-KW"/>
</dbReference>
<feature type="region of interest" description="Disordered" evidence="3">
    <location>
        <begin position="197"/>
        <end position="254"/>
    </location>
</feature>
<keyword evidence="2" id="KW-0862">Zinc</keyword>
<evidence type="ECO:0000313" key="5">
    <source>
        <dbReference type="EMBL" id="KDQ50898.1"/>
    </source>
</evidence>
<evidence type="ECO:0000256" key="3">
    <source>
        <dbReference type="SAM" id="MobiDB-lite"/>
    </source>
</evidence>
<dbReference type="PROSITE" id="PS50158">
    <property type="entry name" value="ZF_CCHC"/>
    <property type="match status" value="1"/>
</dbReference>
<keyword evidence="2" id="KW-0479">Metal-binding</keyword>
<dbReference type="OrthoDB" id="427960at2759"/>
<dbReference type="Proteomes" id="UP000027265">
    <property type="component" value="Unassembled WGS sequence"/>
</dbReference>
<feature type="region of interest" description="Disordered" evidence="3">
    <location>
        <begin position="158"/>
        <end position="183"/>
    </location>
</feature>
<evidence type="ECO:0000259" key="4">
    <source>
        <dbReference type="PROSITE" id="PS50158"/>
    </source>
</evidence>
<organism evidence="5 6">
    <name type="scientific">Jaapia argillacea MUCL 33604</name>
    <dbReference type="NCBI Taxonomy" id="933084"/>
    <lineage>
        <taxon>Eukaryota</taxon>
        <taxon>Fungi</taxon>
        <taxon>Dikarya</taxon>
        <taxon>Basidiomycota</taxon>
        <taxon>Agaricomycotina</taxon>
        <taxon>Agaricomycetes</taxon>
        <taxon>Agaricomycetidae</taxon>
        <taxon>Jaapiales</taxon>
        <taxon>Jaapiaceae</taxon>
        <taxon>Jaapia</taxon>
    </lineage>
</organism>
<dbReference type="EMBL" id="KL197754">
    <property type="protein sequence ID" value="KDQ50898.1"/>
    <property type="molecule type" value="Genomic_DNA"/>
</dbReference>
<evidence type="ECO:0000256" key="2">
    <source>
        <dbReference type="PROSITE-ProRule" id="PRU00047"/>
    </source>
</evidence>
<gene>
    <name evidence="5" type="ORF">JAAARDRAFT_199597</name>
</gene>
<feature type="compositionally biased region" description="Basic residues" evidence="3">
    <location>
        <begin position="323"/>
        <end position="335"/>
    </location>
</feature>
<dbReference type="GO" id="GO:0006397">
    <property type="term" value="P:mRNA processing"/>
    <property type="evidence" value="ECO:0007669"/>
    <property type="project" value="UniProtKB-KW"/>
</dbReference>
<keyword evidence="2" id="KW-0863">Zinc-finger</keyword>
<feature type="domain" description="CCHC-type" evidence="4">
    <location>
        <begin position="303"/>
        <end position="318"/>
    </location>
</feature>
<dbReference type="InterPro" id="IPR036875">
    <property type="entry name" value="Znf_CCHC_sf"/>
</dbReference>
<name>A0A067P7M5_9AGAM</name>
<keyword evidence="1" id="KW-0507">mRNA processing</keyword>
<evidence type="ECO:0000313" key="6">
    <source>
        <dbReference type="Proteomes" id="UP000027265"/>
    </source>
</evidence>
<dbReference type="InParanoid" id="A0A067P7M5"/>
<reference evidence="6" key="1">
    <citation type="journal article" date="2014" name="Proc. Natl. Acad. Sci. U.S.A.">
        <title>Extensive sampling of basidiomycete genomes demonstrates inadequacy of the white-rot/brown-rot paradigm for wood decay fungi.</title>
        <authorList>
            <person name="Riley R."/>
            <person name="Salamov A.A."/>
            <person name="Brown D.W."/>
            <person name="Nagy L.G."/>
            <person name="Floudas D."/>
            <person name="Held B.W."/>
            <person name="Levasseur A."/>
            <person name="Lombard V."/>
            <person name="Morin E."/>
            <person name="Otillar R."/>
            <person name="Lindquist E.A."/>
            <person name="Sun H."/>
            <person name="LaButti K.M."/>
            <person name="Schmutz J."/>
            <person name="Jabbour D."/>
            <person name="Luo H."/>
            <person name="Baker S.E."/>
            <person name="Pisabarro A.G."/>
            <person name="Walton J.D."/>
            <person name="Blanchette R.A."/>
            <person name="Henrissat B."/>
            <person name="Martin F."/>
            <person name="Cullen D."/>
            <person name="Hibbett D.S."/>
            <person name="Grigoriev I.V."/>
        </authorList>
    </citation>
    <scope>NUCLEOTIDE SEQUENCE [LARGE SCALE GENOMIC DNA]</scope>
    <source>
        <strain evidence="6">MUCL 33604</strain>
    </source>
</reference>
<feature type="region of interest" description="Disordered" evidence="3">
    <location>
        <begin position="316"/>
        <end position="340"/>
    </location>
</feature>
<sequence length="457" mass="52000">MITTAILHTLTIIITPSIHLPSPPAFYVTADHKVMMHEHIEYCECQLVSNILAQAKLVNTENWILKWKHDQSEEIRVRMGRPRALDFFELDNPIQKQICPVRPVPIITINQPPVLAPLDYTEADPYSLGAIIPRLRSNGMIYEVQDMFGPIHHLADVPPHSPSYHPELPNHSPHPSDYQPLNAMDVDDWNYRADHASPHQSQLTLRVPMTPSPPCTPCPPPHPQNPNPPSHPRKWKPEGGEHEWPPAGLADSEEVWPNPVDAIEQWGSRSNAPFPSPSPSNLWANCPPRYITTDDSHYHRKTKCWNCHKRGHLAHSCPTDRQPHKKRCATRRTPHTHNISSSLLSTPQQILAIPPLPWPAPITERAASEERRHRAYVEENIWKCKLKLDAARWAWIYWLEQGKRLAIPVDPSSSPLAPLYPDAAAWQQFLDQQVFETNWSHGKIGWGVEEGLGQTLA</sequence>
<dbReference type="AlphaFoldDB" id="A0A067P7M5"/>
<proteinExistence type="predicted"/>
<evidence type="ECO:0000256" key="1">
    <source>
        <dbReference type="ARBA" id="ARBA00022664"/>
    </source>
</evidence>
<feature type="compositionally biased region" description="Basic and acidic residues" evidence="3">
    <location>
        <begin position="235"/>
        <end position="244"/>
    </location>
</feature>
<keyword evidence="6" id="KW-1185">Reference proteome</keyword>
<dbReference type="InterPro" id="IPR001878">
    <property type="entry name" value="Znf_CCHC"/>
</dbReference>
<protein>
    <recommendedName>
        <fullName evidence="4">CCHC-type domain-containing protein</fullName>
    </recommendedName>
</protein>
<dbReference type="SUPFAM" id="SSF57756">
    <property type="entry name" value="Retrovirus zinc finger-like domains"/>
    <property type="match status" value="1"/>
</dbReference>
<dbReference type="GO" id="GO:0003676">
    <property type="term" value="F:nucleic acid binding"/>
    <property type="evidence" value="ECO:0007669"/>
    <property type="project" value="InterPro"/>
</dbReference>
<dbReference type="SMART" id="SM00343">
    <property type="entry name" value="ZnF_C2HC"/>
    <property type="match status" value="1"/>
</dbReference>
<accession>A0A067P7M5</accession>
<dbReference type="HOGENOM" id="CLU_048142_0_0_1"/>
<feature type="compositionally biased region" description="Pro residues" evidence="3">
    <location>
        <begin position="210"/>
        <end position="230"/>
    </location>
</feature>